<dbReference type="AlphaFoldDB" id="A0A2G1QSX4"/>
<reference evidence="1 2" key="1">
    <citation type="submission" date="2017-10" db="EMBL/GenBank/DDBJ databases">
        <title>Sedimentibacterium mangrovi gen. nov., sp. nov., a novel member of family Phyllobacteriacea isolated from mangrove sediment.</title>
        <authorList>
            <person name="Liao H."/>
            <person name="Tian Y."/>
        </authorList>
    </citation>
    <scope>NUCLEOTIDE SEQUENCE [LARGE SCALE GENOMIC DNA]</scope>
    <source>
        <strain evidence="1 2">X9-2-2</strain>
    </source>
</reference>
<accession>A0A2G1QSX4</accession>
<evidence type="ECO:0000313" key="2">
    <source>
        <dbReference type="Proteomes" id="UP000221168"/>
    </source>
</evidence>
<dbReference type="Proteomes" id="UP000221168">
    <property type="component" value="Unassembled WGS sequence"/>
</dbReference>
<dbReference type="EMBL" id="PDVP01000001">
    <property type="protein sequence ID" value="PHP68579.1"/>
    <property type="molecule type" value="Genomic_DNA"/>
</dbReference>
<name>A0A2G1QSX4_9HYPH</name>
<protein>
    <submittedName>
        <fullName evidence="1">Uncharacterized protein</fullName>
    </submittedName>
</protein>
<sequence>MGECNVDWADNMTSEPEDLRFVTEKSITDGLLLLMRRGIERDKLEETLVSCGPVDLDLLAKIMRHFDHASDGEDRLAGAA</sequence>
<proteinExistence type="predicted"/>
<gene>
    <name evidence="1" type="ORF">CSC94_00800</name>
</gene>
<evidence type="ECO:0000313" key="1">
    <source>
        <dbReference type="EMBL" id="PHP68579.1"/>
    </source>
</evidence>
<organism evidence="1 2">
    <name type="scientific">Zhengella mangrovi</name>
    <dbReference type="NCBI Taxonomy" id="1982044"/>
    <lineage>
        <taxon>Bacteria</taxon>
        <taxon>Pseudomonadati</taxon>
        <taxon>Pseudomonadota</taxon>
        <taxon>Alphaproteobacteria</taxon>
        <taxon>Hyphomicrobiales</taxon>
        <taxon>Notoacmeibacteraceae</taxon>
        <taxon>Zhengella</taxon>
    </lineage>
</organism>
<keyword evidence="2" id="KW-1185">Reference proteome</keyword>
<comment type="caution">
    <text evidence="1">The sequence shown here is derived from an EMBL/GenBank/DDBJ whole genome shotgun (WGS) entry which is preliminary data.</text>
</comment>